<evidence type="ECO:0000259" key="2">
    <source>
        <dbReference type="PROSITE" id="PS50846"/>
    </source>
</evidence>
<keyword evidence="1" id="KW-0812">Transmembrane</keyword>
<accession>A0A9D1ITQ0</accession>
<evidence type="ECO:0000313" key="3">
    <source>
        <dbReference type="EMBL" id="HIU41834.1"/>
    </source>
</evidence>
<feature type="domain" description="HMA" evidence="2">
    <location>
        <begin position="57"/>
        <end position="121"/>
    </location>
</feature>
<dbReference type="CDD" id="cd00371">
    <property type="entry name" value="HMA"/>
    <property type="match status" value="1"/>
</dbReference>
<evidence type="ECO:0000313" key="4">
    <source>
        <dbReference type="Proteomes" id="UP000824082"/>
    </source>
</evidence>
<dbReference type="InterPro" id="IPR036163">
    <property type="entry name" value="HMA_dom_sf"/>
</dbReference>
<keyword evidence="1" id="KW-1133">Transmembrane helix</keyword>
<sequence length="128" mass="14406">MDQTGIISTVVISLIILVILIIGVRSMIRRATTGCCGAGDEIKPIYPEDRDLSHYPYCYRLRVEGISCQNCVNRIQNAFHKQNGLYARVNRHKKEAVVYAKQEQTQDVLEKVVTSLGYQVTGFTAVDQ</sequence>
<gene>
    <name evidence="3" type="ORF">IAD19_04695</name>
</gene>
<organism evidence="3 4">
    <name type="scientific">Candidatus Egerieicola faecale</name>
    <dbReference type="NCBI Taxonomy" id="2840774"/>
    <lineage>
        <taxon>Bacteria</taxon>
        <taxon>Bacillati</taxon>
        <taxon>Bacillota</taxon>
        <taxon>Clostridia</taxon>
        <taxon>Eubacteriales</taxon>
        <taxon>Oscillospiraceae</taxon>
        <taxon>Oscillospiraceae incertae sedis</taxon>
        <taxon>Candidatus Egerieicola</taxon>
    </lineage>
</organism>
<dbReference type="Proteomes" id="UP000824082">
    <property type="component" value="Unassembled WGS sequence"/>
</dbReference>
<dbReference type="EMBL" id="DVMX01000094">
    <property type="protein sequence ID" value="HIU41834.1"/>
    <property type="molecule type" value="Genomic_DNA"/>
</dbReference>
<dbReference type="PROSITE" id="PS50846">
    <property type="entry name" value="HMA_2"/>
    <property type="match status" value="1"/>
</dbReference>
<dbReference type="SUPFAM" id="SSF55008">
    <property type="entry name" value="HMA, heavy metal-associated domain"/>
    <property type="match status" value="1"/>
</dbReference>
<reference evidence="3" key="1">
    <citation type="submission" date="2020-10" db="EMBL/GenBank/DDBJ databases">
        <authorList>
            <person name="Gilroy R."/>
        </authorList>
    </citation>
    <scope>NUCLEOTIDE SEQUENCE</scope>
    <source>
        <strain evidence="3">4509</strain>
    </source>
</reference>
<dbReference type="GO" id="GO:0046872">
    <property type="term" value="F:metal ion binding"/>
    <property type="evidence" value="ECO:0007669"/>
    <property type="project" value="InterPro"/>
</dbReference>
<keyword evidence="1" id="KW-0472">Membrane</keyword>
<dbReference type="Pfam" id="PF00403">
    <property type="entry name" value="HMA"/>
    <property type="match status" value="1"/>
</dbReference>
<dbReference type="AlphaFoldDB" id="A0A9D1ITQ0"/>
<protein>
    <submittedName>
        <fullName evidence="3">Heavy-metal-associated domain-containing protein</fullName>
    </submittedName>
</protein>
<evidence type="ECO:0000256" key="1">
    <source>
        <dbReference type="SAM" id="Phobius"/>
    </source>
</evidence>
<name>A0A9D1ITQ0_9FIRM</name>
<comment type="caution">
    <text evidence="3">The sequence shown here is derived from an EMBL/GenBank/DDBJ whole genome shotgun (WGS) entry which is preliminary data.</text>
</comment>
<reference evidence="3" key="2">
    <citation type="journal article" date="2021" name="PeerJ">
        <title>Extensive microbial diversity within the chicken gut microbiome revealed by metagenomics and culture.</title>
        <authorList>
            <person name="Gilroy R."/>
            <person name="Ravi A."/>
            <person name="Getino M."/>
            <person name="Pursley I."/>
            <person name="Horton D.L."/>
            <person name="Alikhan N.F."/>
            <person name="Baker D."/>
            <person name="Gharbi K."/>
            <person name="Hall N."/>
            <person name="Watson M."/>
            <person name="Adriaenssens E.M."/>
            <person name="Foster-Nyarko E."/>
            <person name="Jarju S."/>
            <person name="Secka A."/>
            <person name="Antonio M."/>
            <person name="Oren A."/>
            <person name="Chaudhuri R.R."/>
            <person name="La Ragione R."/>
            <person name="Hildebrand F."/>
            <person name="Pallen M.J."/>
        </authorList>
    </citation>
    <scope>NUCLEOTIDE SEQUENCE</scope>
    <source>
        <strain evidence="3">4509</strain>
    </source>
</reference>
<dbReference type="InterPro" id="IPR006121">
    <property type="entry name" value="HMA_dom"/>
</dbReference>
<proteinExistence type="predicted"/>
<dbReference type="Gene3D" id="3.30.70.100">
    <property type="match status" value="1"/>
</dbReference>
<feature type="transmembrane region" description="Helical" evidence="1">
    <location>
        <begin position="6"/>
        <end position="24"/>
    </location>
</feature>